<organism evidence="2 3">
    <name type="scientific">Glycomyces niveus</name>
    <dbReference type="NCBI Taxonomy" id="2820287"/>
    <lineage>
        <taxon>Bacteria</taxon>
        <taxon>Bacillati</taxon>
        <taxon>Actinomycetota</taxon>
        <taxon>Actinomycetes</taxon>
        <taxon>Glycomycetales</taxon>
        <taxon>Glycomycetaceae</taxon>
        <taxon>Glycomyces</taxon>
    </lineage>
</organism>
<dbReference type="RefSeq" id="WP_208497299.1">
    <property type="nucleotide sequence ID" value="NZ_JAGFNP010000008.1"/>
</dbReference>
<comment type="caution">
    <text evidence="2">The sequence shown here is derived from an EMBL/GenBank/DDBJ whole genome shotgun (WGS) entry which is preliminary data.</text>
</comment>
<name>A0ABS3U602_9ACTN</name>
<keyword evidence="1" id="KW-1133">Transmembrane helix</keyword>
<evidence type="ECO:0000256" key="1">
    <source>
        <dbReference type="SAM" id="Phobius"/>
    </source>
</evidence>
<accession>A0ABS3U602</accession>
<dbReference type="Proteomes" id="UP000681341">
    <property type="component" value="Unassembled WGS sequence"/>
</dbReference>
<keyword evidence="1" id="KW-0812">Transmembrane</keyword>
<evidence type="ECO:0008006" key="4">
    <source>
        <dbReference type="Google" id="ProtNLM"/>
    </source>
</evidence>
<gene>
    <name evidence="2" type="ORF">J5V16_15360</name>
</gene>
<feature type="transmembrane region" description="Helical" evidence="1">
    <location>
        <begin position="12"/>
        <end position="33"/>
    </location>
</feature>
<protein>
    <recommendedName>
        <fullName evidence="4">PH domain-containing protein</fullName>
    </recommendedName>
</protein>
<evidence type="ECO:0000313" key="2">
    <source>
        <dbReference type="EMBL" id="MBO3734205.1"/>
    </source>
</evidence>
<keyword evidence="1" id="KW-0472">Membrane</keyword>
<proteinExistence type="predicted"/>
<keyword evidence="3" id="KW-1185">Reference proteome</keyword>
<feature type="transmembrane region" description="Helical" evidence="1">
    <location>
        <begin position="53"/>
        <end position="71"/>
    </location>
</feature>
<reference evidence="2 3" key="1">
    <citation type="submission" date="2021-03" db="EMBL/GenBank/DDBJ databases">
        <title>Glycomyces sp. nov., a novel actinomycete isolated from soil.</title>
        <authorList>
            <person name="Yang X."/>
            <person name="Xu X."/>
        </authorList>
    </citation>
    <scope>NUCLEOTIDE SEQUENCE [LARGE SCALE GENOMIC DNA]</scope>
    <source>
        <strain evidence="2 3">NEAU-S30</strain>
    </source>
</reference>
<dbReference type="EMBL" id="JAGFNP010000008">
    <property type="protein sequence ID" value="MBO3734205.1"/>
    <property type="molecule type" value="Genomic_DNA"/>
</dbReference>
<sequence length="190" mass="20429">MAIERSSPTRRISSLVLYSVACTALIVGLFLLVRTEPETLDSGEPNPVAALPGFFTVMALLGAASFLVPLVRPPKLMVNHFGLRVRAGFGKSLLIPWSNVEELAAIHVGSKRRGASYLLFAADSYLGRGGSDRPGFLGRSVLREANRATEGLVAGFDLAVRCKDFALEPQQLLARLASFAPGHVQVVDRL</sequence>
<evidence type="ECO:0000313" key="3">
    <source>
        <dbReference type="Proteomes" id="UP000681341"/>
    </source>
</evidence>